<dbReference type="GO" id="GO:0006680">
    <property type="term" value="P:glucosylceramide catabolic process"/>
    <property type="evidence" value="ECO:0007669"/>
    <property type="project" value="TreeGrafter"/>
</dbReference>
<comment type="catalytic activity">
    <reaction evidence="1">
        <text>a beta-D-glucosyl-(1&lt;-&gt;1')-N-acylsphing-4-enine + H2O = an N-acylsphing-4-enine + D-glucose</text>
        <dbReference type="Rhea" id="RHEA:13269"/>
        <dbReference type="ChEBI" id="CHEBI:4167"/>
        <dbReference type="ChEBI" id="CHEBI:15377"/>
        <dbReference type="ChEBI" id="CHEBI:22801"/>
        <dbReference type="ChEBI" id="CHEBI:52639"/>
        <dbReference type="EC" id="3.2.1.45"/>
    </reaction>
    <physiologicalReaction direction="left-to-right" evidence="1">
        <dbReference type="Rhea" id="RHEA:13270"/>
    </physiologicalReaction>
</comment>
<evidence type="ECO:0000256" key="16">
    <source>
        <dbReference type="ARBA" id="ARBA00048880"/>
    </source>
</evidence>
<dbReference type="Proteomes" id="UP000582182">
    <property type="component" value="Unassembled WGS sequence"/>
</dbReference>
<evidence type="ECO:0000256" key="17">
    <source>
        <dbReference type="ARBA" id="ARBA00049379"/>
    </source>
</evidence>
<reference evidence="21 22" key="1">
    <citation type="submission" date="2019-09" db="EMBL/GenBank/DDBJ databases">
        <title>Bird 10,000 Genomes (B10K) Project - Family phase.</title>
        <authorList>
            <person name="Zhang G."/>
        </authorList>
    </citation>
    <scope>NUCLEOTIDE SEQUENCE [LARGE SCALE GENOMIC DNA]</scope>
    <source>
        <strain evidence="21">B10K-DU-029-46</strain>
    </source>
</reference>
<dbReference type="PANTHER" id="PTHR11069">
    <property type="entry name" value="GLUCOSYLCERAMIDASE"/>
    <property type="match status" value="1"/>
</dbReference>
<evidence type="ECO:0000256" key="3">
    <source>
        <dbReference type="ARBA" id="ARBA00004731"/>
    </source>
</evidence>
<dbReference type="Gene3D" id="3.20.20.80">
    <property type="entry name" value="Glycosidases"/>
    <property type="match status" value="1"/>
</dbReference>
<dbReference type="PRINTS" id="PR00843">
    <property type="entry name" value="GLHYDRLASE30"/>
</dbReference>
<dbReference type="SUPFAM" id="SSF51445">
    <property type="entry name" value="(Trans)glycosidases"/>
    <property type="match status" value="1"/>
</dbReference>
<evidence type="ECO:0000256" key="18">
    <source>
        <dbReference type="ARBA" id="ARBA00049516"/>
    </source>
</evidence>
<comment type="catalytic activity">
    <reaction evidence="18">
        <text>beta-D-glucosyl-N-(9Z-octadecenoyl)-sphing-4E-enine + cholesterol = N-(9Z-octadecenoyl)-sphing-4-enine + cholesteryl 3-beta-D-glucoside</text>
        <dbReference type="Rhea" id="RHEA:58324"/>
        <dbReference type="ChEBI" id="CHEBI:16113"/>
        <dbReference type="ChEBI" id="CHEBI:17495"/>
        <dbReference type="ChEBI" id="CHEBI:77996"/>
        <dbReference type="ChEBI" id="CHEBI:139140"/>
    </reaction>
    <physiologicalReaction direction="left-to-right" evidence="18">
        <dbReference type="Rhea" id="RHEA:58325"/>
    </physiologicalReaction>
    <physiologicalReaction direction="right-to-left" evidence="18">
        <dbReference type="Rhea" id="RHEA:58326"/>
    </physiologicalReaction>
</comment>
<accession>A0A7L3LT84</accession>
<evidence type="ECO:0000313" key="21">
    <source>
        <dbReference type="EMBL" id="NXU56803.1"/>
    </source>
</evidence>
<sequence length="134" mass="15070">FCPLLQIPVLHKALAMSKRPLLLYASPWTAPAWIRSNGDVRGKGTLKGKAGDKYHKTWANYFVKFLDEYAKHNVTFWAVTAQNEPLAAIFTPPLFPTIAFTAAQQRDFVVRDLGPALAKSPHPTRIIILDDQRI</sequence>
<dbReference type="PANTHER" id="PTHR11069:SF23">
    <property type="entry name" value="LYSOSOMAL ACID GLUCOSYLCERAMIDASE"/>
    <property type="match status" value="1"/>
</dbReference>
<dbReference type="UniPathway" id="UPA00296"/>
<feature type="non-terminal residue" evidence="21">
    <location>
        <position position="134"/>
    </location>
</feature>
<comment type="similarity">
    <text evidence="4 19">Belongs to the glycosyl hydrolase 30 family.</text>
</comment>
<dbReference type="GO" id="GO:0004336">
    <property type="term" value="F:galactosylceramidase activity"/>
    <property type="evidence" value="ECO:0007669"/>
    <property type="project" value="UniProtKB-EC"/>
</dbReference>
<dbReference type="GO" id="GO:0005765">
    <property type="term" value="C:lysosomal membrane"/>
    <property type="evidence" value="ECO:0007669"/>
    <property type="project" value="UniProtKB-SubCell"/>
</dbReference>
<evidence type="ECO:0000256" key="12">
    <source>
        <dbReference type="ARBA" id="ARBA00048111"/>
    </source>
</evidence>
<proteinExistence type="inferred from homology"/>
<comment type="catalytic activity">
    <reaction evidence="11">
        <text>a beta-D-glucosyl-(1&lt;-&gt;1')-N-acylsphing-4-enine + cholesterol = cholesteryl 3-beta-D-glucoside + an N-acylsphing-4-enine</text>
        <dbReference type="Rhea" id="RHEA:58264"/>
        <dbReference type="ChEBI" id="CHEBI:16113"/>
        <dbReference type="ChEBI" id="CHEBI:17495"/>
        <dbReference type="ChEBI" id="CHEBI:22801"/>
        <dbReference type="ChEBI" id="CHEBI:52639"/>
    </reaction>
    <physiologicalReaction direction="left-to-right" evidence="11">
        <dbReference type="Rhea" id="RHEA:58265"/>
    </physiologicalReaction>
    <physiologicalReaction direction="right-to-left" evidence="11">
        <dbReference type="Rhea" id="RHEA:58266"/>
    </physiologicalReaction>
</comment>
<evidence type="ECO:0000256" key="1">
    <source>
        <dbReference type="ARBA" id="ARBA00001013"/>
    </source>
</evidence>
<comment type="catalytic activity">
    <reaction evidence="15">
        <text>a beta-D-xylosyl-(1&lt;-&gt;1')-N-acylsphing-4-enine + cholesterol = cholesteryl 3-beta-D-xyloside + an N-acylsphing-4-enine</text>
        <dbReference type="Rhea" id="RHEA:70239"/>
        <dbReference type="ChEBI" id="CHEBI:16113"/>
        <dbReference type="ChEBI" id="CHEBI:52639"/>
        <dbReference type="ChEBI" id="CHEBI:189067"/>
        <dbReference type="ChEBI" id="CHEBI:189068"/>
    </reaction>
    <physiologicalReaction direction="left-to-right" evidence="15">
        <dbReference type="Rhea" id="RHEA:70240"/>
    </physiologicalReaction>
</comment>
<keyword evidence="19" id="KW-0443">Lipid metabolism</keyword>
<dbReference type="OrthoDB" id="2160638at2759"/>
<evidence type="ECO:0000256" key="2">
    <source>
        <dbReference type="ARBA" id="ARBA00004207"/>
    </source>
</evidence>
<name>A0A7L3LT84_9CHAR</name>
<evidence type="ECO:0000256" key="5">
    <source>
        <dbReference type="ARBA" id="ARBA00022729"/>
    </source>
</evidence>
<comment type="pathway">
    <text evidence="3">Steroid metabolism; cholesterol metabolism.</text>
</comment>
<evidence type="ECO:0000313" key="22">
    <source>
        <dbReference type="Proteomes" id="UP000582182"/>
    </source>
</evidence>
<evidence type="ECO:0000256" key="11">
    <source>
        <dbReference type="ARBA" id="ARBA00048055"/>
    </source>
</evidence>
<comment type="catalytic activity">
    <reaction evidence="9">
        <text>a beta-D-galactosyl-(1&lt;-&gt;1')-N-acylsphing-4-enine + H2O = an N-acylsphing-4-enine + D-galactose</text>
        <dbReference type="Rhea" id="RHEA:14297"/>
        <dbReference type="ChEBI" id="CHEBI:4139"/>
        <dbReference type="ChEBI" id="CHEBI:15377"/>
        <dbReference type="ChEBI" id="CHEBI:18390"/>
        <dbReference type="ChEBI" id="CHEBI:52639"/>
        <dbReference type="EC" id="3.2.1.46"/>
    </reaction>
    <physiologicalReaction direction="left-to-right" evidence="9">
        <dbReference type="Rhea" id="RHEA:14298"/>
    </physiologicalReaction>
</comment>
<dbReference type="Pfam" id="PF02055">
    <property type="entry name" value="Glyco_hydro_30"/>
    <property type="match status" value="1"/>
</dbReference>
<comment type="catalytic activity">
    <reaction evidence="7">
        <text>beta-D-xylosyl-(1&lt;-&gt;1')-N-(9Z-octadecenoyl)-sphing-4-enine + cholesterol = cholesteryl 3-beta-D-xyloside + N-(9Z-octadecenoyl)-sphing-4-enine</text>
        <dbReference type="Rhea" id="RHEA:70251"/>
        <dbReference type="ChEBI" id="CHEBI:16113"/>
        <dbReference type="ChEBI" id="CHEBI:77996"/>
        <dbReference type="ChEBI" id="CHEBI:189067"/>
        <dbReference type="ChEBI" id="CHEBI:189081"/>
    </reaction>
    <physiologicalReaction direction="left-to-right" evidence="7">
        <dbReference type="Rhea" id="RHEA:70252"/>
    </physiologicalReaction>
</comment>
<evidence type="ECO:0000256" key="13">
    <source>
        <dbReference type="ARBA" id="ARBA00048182"/>
    </source>
</evidence>
<evidence type="ECO:0000256" key="14">
    <source>
        <dbReference type="ARBA" id="ARBA00048698"/>
    </source>
</evidence>
<dbReference type="AlphaFoldDB" id="A0A7L3LT84"/>
<keyword evidence="22" id="KW-1185">Reference proteome</keyword>
<comment type="catalytic activity">
    <reaction evidence="8">
        <text>cholesteryl 3-beta-D-glucoside + H2O = cholesterol + D-glucose</text>
        <dbReference type="Rhea" id="RHEA:11956"/>
        <dbReference type="ChEBI" id="CHEBI:4167"/>
        <dbReference type="ChEBI" id="CHEBI:15377"/>
        <dbReference type="ChEBI" id="CHEBI:16113"/>
        <dbReference type="ChEBI" id="CHEBI:17495"/>
    </reaction>
    <physiologicalReaction direction="left-to-right" evidence="8">
        <dbReference type="Rhea" id="RHEA:11957"/>
    </physiologicalReaction>
</comment>
<dbReference type="InterPro" id="IPR033453">
    <property type="entry name" value="Glyco_hydro_30_TIM-barrel"/>
</dbReference>
<comment type="catalytic activity">
    <reaction evidence="17">
        <text>beta-D-glucosyl-N-octanoylsphing-4E-enine + cholesterol = N-octanoylsphing-4-enine + cholesteryl 3-beta-D-glucoside</text>
        <dbReference type="Rhea" id="RHEA:70303"/>
        <dbReference type="ChEBI" id="CHEBI:16113"/>
        <dbReference type="ChEBI" id="CHEBI:17495"/>
        <dbReference type="ChEBI" id="CHEBI:45815"/>
        <dbReference type="ChEBI" id="CHEBI:65222"/>
    </reaction>
    <physiologicalReaction direction="left-to-right" evidence="17">
        <dbReference type="Rhea" id="RHEA:70304"/>
    </physiologicalReaction>
    <physiologicalReaction direction="right-to-left" evidence="17">
        <dbReference type="Rhea" id="RHEA:70305"/>
    </physiologicalReaction>
</comment>
<protein>
    <recommendedName>
        <fullName evidence="19">Glucosylceramidase</fullName>
        <ecNumber evidence="19">3.2.1.45</ecNumber>
    </recommendedName>
</protein>
<evidence type="ECO:0000256" key="7">
    <source>
        <dbReference type="ARBA" id="ARBA00033633"/>
    </source>
</evidence>
<keyword evidence="5" id="KW-0732">Signal</keyword>
<comment type="catalytic activity">
    <reaction evidence="12">
        <text>beta-D-glucosyl-(1&lt;-&gt;1)-N-octadecanoylsphing-4-enine + cholesterol = cholesteryl 3-beta-D-glucoside + N-octadecanoylsphing-4-enine</text>
        <dbReference type="Rhea" id="RHEA:70311"/>
        <dbReference type="ChEBI" id="CHEBI:16113"/>
        <dbReference type="ChEBI" id="CHEBI:17495"/>
        <dbReference type="ChEBI" id="CHEBI:72961"/>
        <dbReference type="ChEBI" id="CHEBI:84719"/>
    </reaction>
    <physiologicalReaction direction="left-to-right" evidence="12">
        <dbReference type="Rhea" id="RHEA:70312"/>
    </physiologicalReaction>
    <physiologicalReaction direction="right-to-left" evidence="12">
        <dbReference type="Rhea" id="RHEA:70313"/>
    </physiologicalReaction>
</comment>
<dbReference type="InterPro" id="IPR001139">
    <property type="entry name" value="Glyco_hydro_30"/>
</dbReference>
<dbReference type="EMBL" id="VZTY01027512">
    <property type="protein sequence ID" value="NXU56803.1"/>
    <property type="molecule type" value="Genomic_DNA"/>
</dbReference>
<evidence type="ECO:0000256" key="9">
    <source>
        <dbReference type="ARBA" id="ARBA00033698"/>
    </source>
</evidence>
<evidence type="ECO:0000256" key="19">
    <source>
        <dbReference type="RuleBase" id="RU361188"/>
    </source>
</evidence>
<feature type="non-terminal residue" evidence="21">
    <location>
        <position position="1"/>
    </location>
</feature>
<organism evidence="21 22">
    <name type="scientific">Turnix velox</name>
    <name type="common">Little buttonquail</name>
    <dbReference type="NCBI Taxonomy" id="2529409"/>
    <lineage>
        <taxon>Eukaryota</taxon>
        <taxon>Metazoa</taxon>
        <taxon>Chordata</taxon>
        <taxon>Craniata</taxon>
        <taxon>Vertebrata</taxon>
        <taxon>Euteleostomi</taxon>
        <taxon>Archelosauria</taxon>
        <taxon>Archosauria</taxon>
        <taxon>Dinosauria</taxon>
        <taxon>Saurischia</taxon>
        <taxon>Theropoda</taxon>
        <taxon>Coelurosauria</taxon>
        <taxon>Aves</taxon>
        <taxon>Neognathae</taxon>
        <taxon>Neoaves</taxon>
        <taxon>Charadriiformes</taxon>
        <taxon>Turnicidae</taxon>
        <taxon>Turnix</taxon>
    </lineage>
</organism>
<dbReference type="InterPro" id="IPR017853">
    <property type="entry name" value="GH"/>
</dbReference>
<comment type="catalytic activity">
    <reaction evidence="14">
        <text>beta-D-glucosyl-N-dodecanoylsphing-4-enine + cholesterol = N-dodecanoylsphing-4-enine + cholesteryl 3-beta-D-glucoside</text>
        <dbReference type="Rhea" id="RHEA:70307"/>
        <dbReference type="ChEBI" id="CHEBI:16113"/>
        <dbReference type="ChEBI" id="CHEBI:17495"/>
        <dbReference type="ChEBI" id="CHEBI:72956"/>
        <dbReference type="ChEBI" id="CHEBI:76297"/>
    </reaction>
    <physiologicalReaction direction="left-to-right" evidence="14">
        <dbReference type="Rhea" id="RHEA:70308"/>
    </physiologicalReaction>
    <physiologicalReaction direction="right-to-left" evidence="14">
        <dbReference type="Rhea" id="RHEA:70309"/>
    </physiologicalReaction>
</comment>
<comment type="catalytic activity">
    <reaction evidence="13">
        <text>a beta-D-galactosyl-(1&lt;-&gt;1')-N-acylsphing-4-enine + cholesterol = cholesteryl 3-beta-D-galactoside + an N-acylsphing-4-enine</text>
        <dbReference type="Rhea" id="RHEA:70235"/>
        <dbReference type="ChEBI" id="CHEBI:16113"/>
        <dbReference type="ChEBI" id="CHEBI:18390"/>
        <dbReference type="ChEBI" id="CHEBI:52639"/>
        <dbReference type="ChEBI" id="CHEBI:189066"/>
    </reaction>
    <physiologicalReaction direction="left-to-right" evidence="13">
        <dbReference type="Rhea" id="RHEA:70236"/>
    </physiologicalReaction>
    <physiologicalReaction direction="right-to-left" evidence="13">
        <dbReference type="Rhea" id="RHEA:70237"/>
    </physiologicalReaction>
</comment>
<evidence type="ECO:0000259" key="20">
    <source>
        <dbReference type="Pfam" id="PF02055"/>
    </source>
</evidence>
<evidence type="ECO:0000256" key="4">
    <source>
        <dbReference type="ARBA" id="ARBA00005382"/>
    </source>
</evidence>
<gene>
    <name evidence="21" type="primary">Gba_2</name>
    <name evidence="21" type="ORF">TURVEL_R09993</name>
</gene>
<evidence type="ECO:0000256" key="8">
    <source>
        <dbReference type="ARBA" id="ARBA00033646"/>
    </source>
</evidence>
<feature type="domain" description="Glycosyl hydrolase family 30 TIM-barrel" evidence="20">
    <location>
        <begin position="5"/>
        <end position="133"/>
    </location>
</feature>
<keyword evidence="19" id="KW-0746">Sphingolipid metabolism</keyword>
<keyword evidence="6 19" id="KW-0378">Hydrolase</keyword>
<comment type="catalytic activity">
    <reaction evidence="16">
        <text>beta-D-glucosyl-(1&lt;-&gt;1')-N-(15Z-tetracosenoyl)-sphing-4-enine + cholesterol = N-(15Z-tetracosenoyl)-sphing-4-enine + cholesteryl 3-beta-D-glucoside</text>
        <dbReference type="Rhea" id="RHEA:70315"/>
        <dbReference type="ChEBI" id="CHEBI:16113"/>
        <dbReference type="ChEBI" id="CHEBI:17495"/>
        <dbReference type="ChEBI" id="CHEBI:74450"/>
        <dbReference type="ChEBI" id="CHEBI:76302"/>
    </reaction>
    <physiologicalReaction direction="left-to-right" evidence="16">
        <dbReference type="Rhea" id="RHEA:70316"/>
    </physiologicalReaction>
    <physiologicalReaction direction="right-to-left" evidence="16">
        <dbReference type="Rhea" id="RHEA:70317"/>
    </physiologicalReaction>
</comment>
<dbReference type="GO" id="GO:0004348">
    <property type="term" value="F:glucosylceramidase activity"/>
    <property type="evidence" value="ECO:0007669"/>
    <property type="project" value="UniProtKB-EC"/>
</dbReference>
<dbReference type="EC" id="3.2.1.45" evidence="19"/>
<dbReference type="GO" id="GO:0008203">
    <property type="term" value="P:cholesterol metabolic process"/>
    <property type="evidence" value="ECO:0007669"/>
    <property type="project" value="UniProtKB-UniPathway"/>
</dbReference>
<evidence type="ECO:0000256" key="10">
    <source>
        <dbReference type="ARBA" id="ARBA00033703"/>
    </source>
</evidence>
<comment type="subcellular location">
    <subcellularLocation>
        <location evidence="2">Lysosome membrane</location>
        <topology evidence="2">Peripheral membrane protein</topology>
        <orientation evidence="2">Lumenal side</orientation>
    </subcellularLocation>
</comment>
<evidence type="ECO:0000256" key="15">
    <source>
        <dbReference type="ARBA" id="ARBA00048817"/>
    </source>
</evidence>
<comment type="catalytic activity">
    <reaction evidence="10">
        <text>1-(beta-D-galactosyl)-N-dodecanoylsphing-4-enine + cholesterol = cholesteryl 3-beta-D-galactoside + N-dodecanoylsphing-4-enine</text>
        <dbReference type="Rhea" id="RHEA:70255"/>
        <dbReference type="ChEBI" id="CHEBI:16113"/>
        <dbReference type="ChEBI" id="CHEBI:72956"/>
        <dbReference type="ChEBI" id="CHEBI:73432"/>
        <dbReference type="ChEBI" id="CHEBI:189066"/>
    </reaction>
    <physiologicalReaction direction="left-to-right" evidence="10">
        <dbReference type="Rhea" id="RHEA:70256"/>
    </physiologicalReaction>
    <physiologicalReaction direction="right-to-left" evidence="10">
        <dbReference type="Rhea" id="RHEA:70257"/>
    </physiologicalReaction>
</comment>
<keyword evidence="19" id="KW-0326">Glycosidase</keyword>
<evidence type="ECO:0000256" key="6">
    <source>
        <dbReference type="ARBA" id="ARBA00022801"/>
    </source>
</evidence>
<comment type="caution">
    <text evidence="21">The sequence shown here is derived from an EMBL/GenBank/DDBJ whole genome shotgun (WGS) entry which is preliminary data.</text>
</comment>